<dbReference type="GO" id="GO:0000729">
    <property type="term" value="P:DNA double-strand break processing"/>
    <property type="evidence" value="ECO:0007669"/>
    <property type="project" value="UniProtKB-ARBA"/>
</dbReference>
<dbReference type="AlphaFoldDB" id="A0AAV5RXC3"/>
<dbReference type="Pfam" id="PF00271">
    <property type="entry name" value="Helicase_C"/>
    <property type="match status" value="1"/>
</dbReference>
<feature type="region of interest" description="Disordered" evidence="12">
    <location>
        <begin position="129"/>
        <end position="161"/>
    </location>
</feature>
<evidence type="ECO:0000256" key="2">
    <source>
        <dbReference type="ARBA" id="ARBA00005446"/>
    </source>
</evidence>
<dbReference type="FunFam" id="3.40.50.300:FF:000296">
    <property type="entry name" value="ATP-dependent DNA helicase RecQ"/>
    <property type="match status" value="1"/>
</dbReference>
<dbReference type="Pfam" id="PF16124">
    <property type="entry name" value="RecQ_Zn_bind"/>
    <property type="match status" value="1"/>
</dbReference>
<evidence type="ECO:0000313" key="15">
    <source>
        <dbReference type="EMBL" id="GMM55913.1"/>
    </source>
</evidence>
<organism evidence="15 16">
    <name type="scientific">Maudiozyma humilis</name>
    <name type="common">Sour dough yeast</name>
    <name type="synonym">Kazachstania humilis</name>
    <dbReference type="NCBI Taxonomy" id="51915"/>
    <lineage>
        <taxon>Eukaryota</taxon>
        <taxon>Fungi</taxon>
        <taxon>Dikarya</taxon>
        <taxon>Ascomycota</taxon>
        <taxon>Saccharomycotina</taxon>
        <taxon>Saccharomycetes</taxon>
        <taxon>Saccharomycetales</taxon>
        <taxon>Saccharomycetaceae</taxon>
        <taxon>Maudiozyma</taxon>
    </lineage>
</organism>
<evidence type="ECO:0000256" key="7">
    <source>
        <dbReference type="ARBA" id="ARBA00023125"/>
    </source>
</evidence>
<protein>
    <recommendedName>
        <fullName evidence="11">ATP-dependent DNA helicase</fullName>
        <ecNumber evidence="11">5.6.2.4</ecNumber>
    </recommendedName>
</protein>
<gene>
    <name evidence="15" type="ORF">DAKH74_025290</name>
</gene>
<evidence type="ECO:0000256" key="1">
    <source>
        <dbReference type="ARBA" id="ARBA00004123"/>
    </source>
</evidence>
<evidence type="ECO:0000256" key="10">
    <source>
        <dbReference type="ARBA" id="ARBA00034617"/>
    </source>
</evidence>
<feature type="compositionally biased region" description="Basic and acidic residues" evidence="12">
    <location>
        <begin position="141"/>
        <end position="156"/>
    </location>
</feature>
<dbReference type="GO" id="GO:0006260">
    <property type="term" value="P:DNA replication"/>
    <property type="evidence" value="ECO:0007669"/>
    <property type="project" value="InterPro"/>
</dbReference>
<dbReference type="EMBL" id="BTGD01000006">
    <property type="protein sequence ID" value="GMM55913.1"/>
    <property type="molecule type" value="Genomic_DNA"/>
</dbReference>
<dbReference type="InterPro" id="IPR014001">
    <property type="entry name" value="Helicase_ATP-bd"/>
</dbReference>
<dbReference type="NCBIfam" id="TIGR00614">
    <property type="entry name" value="recQ_fam"/>
    <property type="match status" value="1"/>
</dbReference>
<dbReference type="InterPro" id="IPR027417">
    <property type="entry name" value="P-loop_NTPase"/>
</dbReference>
<comment type="subcellular location">
    <subcellularLocation>
        <location evidence="1 11">Nucleus</location>
    </subcellularLocation>
</comment>
<dbReference type="Pfam" id="PF00270">
    <property type="entry name" value="DEAD"/>
    <property type="match status" value="1"/>
</dbReference>
<comment type="catalytic activity">
    <reaction evidence="11">
        <text>ATP + H2O = ADP + phosphate + H(+)</text>
        <dbReference type="Rhea" id="RHEA:13065"/>
        <dbReference type="ChEBI" id="CHEBI:15377"/>
        <dbReference type="ChEBI" id="CHEBI:15378"/>
        <dbReference type="ChEBI" id="CHEBI:30616"/>
        <dbReference type="ChEBI" id="CHEBI:43474"/>
        <dbReference type="ChEBI" id="CHEBI:456216"/>
    </reaction>
</comment>
<dbReference type="PANTHER" id="PTHR13710:SF153">
    <property type="entry name" value="RECQ-LIKE DNA HELICASE BLM"/>
    <property type="match status" value="1"/>
</dbReference>
<feature type="domain" description="Helicase ATP-binding" evidence="13">
    <location>
        <begin position="354"/>
        <end position="531"/>
    </location>
</feature>
<dbReference type="GO" id="GO:0005524">
    <property type="term" value="F:ATP binding"/>
    <property type="evidence" value="ECO:0007669"/>
    <property type="project" value="UniProtKB-KW"/>
</dbReference>
<dbReference type="EC" id="5.6.2.4" evidence="11"/>
<feature type="domain" description="Helicase C-terminal" evidence="14">
    <location>
        <begin position="561"/>
        <end position="707"/>
    </location>
</feature>
<dbReference type="GO" id="GO:0031573">
    <property type="term" value="P:mitotic intra-S DNA damage checkpoint signaling"/>
    <property type="evidence" value="ECO:0007669"/>
    <property type="project" value="UniProtKB-ARBA"/>
</dbReference>
<evidence type="ECO:0000256" key="3">
    <source>
        <dbReference type="ARBA" id="ARBA00022741"/>
    </source>
</evidence>
<keyword evidence="16" id="KW-1185">Reference proteome</keyword>
<dbReference type="InterPro" id="IPR036388">
    <property type="entry name" value="WH-like_DNA-bd_sf"/>
</dbReference>
<evidence type="ECO:0000313" key="16">
    <source>
        <dbReference type="Proteomes" id="UP001377567"/>
    </source>
</evidence>
<keyword evidence="7" id="KW-0238">DNA-binding</keyword>
<dbReference type="InterPro" id="IPR002464">
    <property type="entry name" value="DNA/RNA_helicase_DEAH_CS"/>
</dbReference>
<dbReference type="InterPro" id="IPR004589">
    <property type="entry name" value="DNA_helicase_ATP-dep_RecQ"/>
</dbReference>
<dbReference type="GO" id="GO:0031422">
    <property type="term" value="C:RecQ family helicase-topoisomerase III complex"/>
    <property type="evidence" value="ECO:0007669"/>
    <property type="project" value="UniProtKB-ARBA"/>
</dbReference>
<feature type="region of interest" description="Disordered" evidence="12">
    <location>
        <begin position="898"/>
        <end position="923"/>
    </location>
</feature>
<dbReference type="GO" id="GO:0043138">
    <property type="term" value="F:3'-5' DNA helicase activity"/>
    <property type="evidence" value="ECO:0007669"/>
    <property type="project" value="UniProtKB-EC"/>
</dbReference>
<comment type="catalytic activity">
    <reaction evidence="10 11">
        <text>Couples ATP hydrolysis with the unwinding of duplex DNA by translocating in the 3'-5' direction.</text>
        <dbReference type="EC" id="5.6.2.4"/>
    </reaction>
</comment>
<evidence type="ECO:0000256" key="5">
    <source>
        <dbReference type="ARBA" id="ARBA00022806"/>
    </source>
</evidence>
<dbReference type="PROSITE" id="PS51192">
    <property type="entry name" value="HELICASE_ATP_BIND_1"/>
    <property type="match status" value="1"/>
</dbReference>
<dbReference type="GO" id="GO:0005737">
    <property type="term" value="C:cytoplasm"/>
    <property type="evidence" value="ECO:0007669"/>
    <property type="project" value="TreeGrafter"/>
</dbReference>
<dbReference type="Gene3D" id="1.10.10.10">
    <property type="entry name" value="Winged helix-like DNA-binding domain superfamily/Winged helix DNA-binding domain"/>
    <property type="match status" value="1"/>
</dbReference>
<dbReference type="InterPro" id="IPR001650">
    <property type="entry name" value="Helicase_C-like"/>
</dbReference>
<dbReference type="Proteomes" id="UP001377567">
    <property type="component" value="Unassembled WGS sequence"/>
</dbReference>
<reference evidence="15 16" key="1">
    <citation type="journal article" date="2023" name="Elife">
        <title>Identification of key yeast species and microbe-microbe interactions impacting larval growth of Drosophila in the wild.</title>
        <authorList>
            <person name="Mure A."/>
            <person name="Sugiura Y."/>
            <person name="Maeda R."/>
            <person name="Honda K."/>
            <person name="Sakurai N."/>
            <person name="Takahashi Y."/>
            <person name="Watada M."/>
            <person name="Katoh T."/>
            <person name="Gotoh A."/>
            <person name="Gotoh Y."/>
            <person name="Taniguchi I."/>
            <person name="Nakamura K."/>
            <person name="Hayashi T."/>
            <person name="Katayama T."/>
            <person name="Uemura T."/>
            <person name="Hattori Y."/>
        </authorList>
    </citation>
    <scope>NUCLEOTIDE SEQUENCE [LARGE SCALE GENOMIC DNA]</scope>
    <source>
        <strain evidence="15 16">KH-74</strain>
    </source>
</reference>
<dbReference type="SMART" id="SM00956">
    <property type="entry name" value="RQC"/>
    <property type="match status" value="1"/>
</dbReference>
<dbReference type="SUPFAM" id="SSF52540">
    <property type="entry name" value="P-loop containing nucleoside triphosphate hydrolases"/>
    <property type="match status" value="1"/>
</dbReference>
<accession>A0AAV5RXC3</accession>
<dbReference type="GO" id="GO:0009378">
    <property type="term" value="F:four-way junction helicase activity"/>
    <property type="evidence" value="ECO:0007669"/>
    <property type="project" value="TreeGrafter"/>
</dbReference>
<dbReference type="GO" id="GO:0006312">
    <property type="term" value="P:mitotic recombination"/>
    <property type="evidence" value="ECO:0007669"/>
    <property type="project" value="UniProtKB-ARBA"/>
</dbReference>
<feature type="region of interest" description="Disordered" evidence="12">
    <location>
        <begin position="306"/>
        <end position="328"/>
    </location>
</feature>
<evidence type="ECO:0000256" key="12">
    <source>
        <dbReference type="SAM" id="MobiDB-lite"/>
    </source>
</evidence>
<evidence type="ECO:0000256" key="6">
    <source>
        <dbReference type="ARBA" id="ARBA00022840"/>
    </source>
</evidence>
<dbReference type="PANTHER" id="PTHR13710">
    <property type="entry name" value="DNA HELICASE RECQ FAMILY MEMBER"/>
    <property type="match status" value="1"/>
</dbReference>
<evidence type="ECO:0000256" key="11">
    <source>
        <dbReference type="RuleBase" id="RU364117"/>
    </source>
</evidence>
<evidence type="ECO:0000259" key="13">
    <source>
        <dbReference type="PROSITE" id="PS51192"/>
    </source>
</evidence>
<dbReference type="SMART" id="SM00487">
    <property type="entry name" value="DEXDc"/>
    <property type="match status" value="1"/>
</dbReference>
<dbReference type="Gene3D" id="3.40.50.300">
    <property type="entry name" value="P-loop containing nucleotide triphosphate hydrolases"/>
    <property type="match status" value="2"/>
</dbReference>
<dbReference type="InterPro" id="IPR032284">
    <property type="entry name" value="RecQ_Zn-bd"/>
</dbReference>
<comment type="similarity">
    <text evidence="2 11">Belongs to the helicase family. RecQ subfamily.</text>
</comment>
<dbReference type="CDD" id="cd18794">
    <property type="entry name" value="SF2_C_RecQ"/>
    <property type="match status" value="1"/>
</dbReference>
<feature type="region of interest" description="Disordered" evidence="12">
    <location>
        <begin position="950"/>
        <end position="992"/>
    </location>
</feature>
<dbReference type="SUPFAM" id="SSF46785">
    <property type="entry name" value="Winged helix' DNA-binding domain"/>
    <property type="match status" value="1"/>
</dbReference>
<proteinExistence type="inferred from homology"/>
<keyword evidence="8" id="KW-0413">Isomerase</keyword>
<keyword evidence="4 11" id="KW-0378">Hydrolase</keyword>
<evidence type="ECO:0000259" key="14">
    <source>
        <dbReference type="PROSITE" id="PS51194"/>
    </source>
</evidence>
<dbReference type="SMART" id="SM00490">
    <property type="entry name" value="HELICc"/>
    <property type="match status" value="1"/>
</dbReference>
<dbReference type="Pfam" id="PF09382">
    <property type="entry name" value="RQC"/>
    <property type="match status" value="1"/>
</dbReference>
<evidence type="ECO:0000256" key="4">
    <source>
        <dbReference type="ARBA" id="ARBA00022801"/>
    </source>
</evidence>
<dbReference type="PROSITE" id="PS00690">
    <property type="entry name" value="DEAH_ATP_HELICASE"/>
    <property type="match status" value="1"/>
</dbReference>
<keyword evidence="9 11" id="KW-0539">Nucleus</keyword>
<dbReference type="FunFam" id="3.40.50.300:FF:000340">
    <property type="entry name" value="Bloom syndrome, RecQ helicase"/>
    <property type="match status" value="1"/>
</dbReference>
<dbReference type="GO" id="GO:0016787">
    <property type="term" value="F:hydrolase activity"/>
    <property type="evidence" value="ECO:0007669"/>
    <property type="project" value="UniProtKB-KW"/>
</dbReference>
<feature type="region of interest" description="Disordered" evidence="12">
    <location>
        <begin position="228"/>
        <end position="251"/>
    </location>
</feature>
<sequence>MDDEQQDDVVLHLQQDMIRKLKELSGVLAEKYSLLSSTSISKNEKQAKIDADIDPSVTALRHTVSRLDAELNEIPNKSNSLSVPSFQLPQLARGFSTVSSSVGSVTSEDAGRHLAGLASNSVTAAVAPPTVISEGSSQECTLERDESRYYDISDSEKDGEDEEAVSILEPDTAGDGAFQFTMSETVHDAVQPSRTQSVVRQFEHNNLQNRNDNLDISAPKNNLLSATISSQDSSGISEQEDDVTSSVTSLSPRVSMEAEQIVISDNDIDDFDSPNVDDDDDIIQIGDDVIDLDPILSDDDLVPTVWSSQVQPPYNSDDDQTGDEESHPWTEEVYAKLQRVFKLGSFRNNQLNAINSTLSGKDVFVLMPTGGGKSLCYQLPAIVKSGKTHGTTIVISPLVSLMQDQVDHLLELNIKATNLNSRLNEKQKRSVFELLVNGDLDLLYISPEMVQASKKFQTVLGSLYRTKNLARVVVDEAHCVSGWGHDFRPDYKQLDYFKNNFPDIPVMALTATANKYVISDIITNLRLNKTDITLLRQSFNRTNLFYQIVPKATKAAALIDTIKDYITTYFPSQTGIIYCHSKKSCEELAEALGKFRISSSAYHAGMSGNERIRVQKAWQMNSIQVICATVAFGMGIDKPDVRFVMHYTIPRSLESYYQETGRAGRDGKYSYCITFYSFKDVRKLQKMIQIDKSLNKEGKTVHLNKLQQVMTYCENQFECRRNQILNYFDEQFDAAFCYKNCDNCVKKLLDVDGDNGDEIQEQDVTDTALQILRLVESLSRERVTVINCQEIFRGSKTAKFIQAGYTTLEGHGLGKSWSKMDVERIFFQLITMKILQEYSIMNKCGYGSSYVKVGPEARKLKNGQLTLNMKFKVPAKKGKQSKFDELLLEKPHFAKILDSRKSKGVNQPATPDNKSHRANKNTTVVTTYEGEDSVSYERDLEIVKQLKVLQSAAESRSTRSGGSQKSSRPRRRKGRGFNRRRRGGRKSYRNSS</sequence>
<comment type="caution">
    <text evidence="15">The sequence shown here is derived from an EMBL/GenBank/DDBJ whole genome shotgun (WGS) entry which is preliminary data.</text>
</comment>
<dbReference type="InterPro" id="IPR018982">
    <property type="entry name" value="RQC_domain"/>
</dbReference>
<keyword evidence="5 11" id="KW-0347">Helicase</keyword>
<dbReference type="InterPro" id="IPR011545">
    <property type="entry name" value="DEAD/DEAH_box_helicase_dom"/>
</dbReference>
<dbReference type="GO" id="GO:0003677">
    <property type="term" value="F:DNA binding"/>
    <property type="evidence" value="ECO:0007669"/>
    <property type="project" value="UniProtKB-KW"/>
</dbReference>
<name>A0AAV5RXC3_MAUHU</name>
<dbReference type="GO" id="GO:0000724">
    <property type="term" value="P:double-strand break repair via homologous recombination"/>
    <property type="evidence" value="ECO:0007669"/>
    <property type="project" value="TreeGrafter"/>
</dbReference>
<dbReference type="CDD" id="cd17920">
    <property type="entry name" value="DEXHc_RecQ"/>
    <property type="match status" value="1"/>
</dbReference>
<dbReference type="GO" id="GO:0005634">
    <property type="term" value="C:nucleus"/>
    <property type="evidence" value="ECO:0007669"/>
    <property type="project" value="UniProtKB-SubCell"/>
</dbReference>
<evidence type="ECO:0000256" key="9">
    <source>
        <dbReference type="ARBA" id="ARBA00023242"/>
    </source>
</evidence>
<keyword evidence="3 11" id="KW-0547">Nucleotide-binding</keyword>
<feature type="compositionally biased region" description="Basic residues" evidence="12">
    <location>
        <begin position="967"/>
        <end position="992"/>
    </location>
</feature>
<dbReference type="InterPro" id="IPR036390">
    <property type="entry name" value="WH_DNA-bd_sf"/>
</dbReference>
<feature type="compositionally biased region" description="Polar residues" evidence="12">
    <location>
        <begin position="228"/>
        <end position="237"/>
    </location>
</feature>
<keyword evidence="6 11" id="KW-0067">ATP-binding</keyword>
<evidence type="ECO:0000256" key="8">
    <source>
        <dbReference type="ARBA" id="ARBA00023235"/>
    </source>
</evidence>
<dbReference type="PROSITE" id="PS51194">
    <property type="entry name" value="HELICASE_CTER"/>
    <property type="match status" value="1"/>
</dbReference>